<evidence type="ECO:0000313" key="2">
    <source>
        <dbReference type="Proteomes" id="UP000821865"/>
    </source>
</evidence>
<reference evidence="1" key="1">
    <citation type="submission" date="2020-05" db="EMBL/GenBank/DDBJ databases">
        <title>Large-scale comparative analyses of tick genomes elucidate their genetic diversity and vector capacities.</title>
        <authorList>
            <person name="Jia N."/>
            <person name="Wang J."/>
            <person name="Shi W."/>
            <person name="Du L."/>
            <person name="Sun Y."/>
            <person name="Zhan W."/>
            <person name="Jiang J."/>
            <person name="Wang Q."/>
            <person name="Zhang B."/>
            <person name="Ji P."/>
            <person name="Sakyi L.B."/>
            <person name="Cui X."/>
            <person name="Yuan T."/>
            <person name="Jiang B."/>
            <person name="Yang W."/>
            <person name="Lam T.T.-Y."/>
            <person name="Chang Q."/>
            <person name="Ding S."/>
            <person name="Wang X."/>
            <person name="Zhu J."/>
            <person name="Ruan X."/>
            <person name="Zhao L."/>
            <person name="Wei J."/>
            <person name="Que T."/>
            <person name="Du C."/>
            <person name="Cheng J."/>
            <person name="Dai P."/>
            <person name="Han X."/>
            <person name="Huang E."/>
            <person name="Gao Y."/>
            <person name="Liu J."/>
            <person name="Shao H."/>
            <person name="Ye R."/>
            <person name="Li L."/>
            <person name="Wei W."/>
            <person name="Wang X."/>
            <person name="Wang C."/>
            <person name="Yang T."/>
            <person name="Huo Q."/>
            <person name="Li W."/>
            <person name="Guo W."/>
            <person name="Chen H."/>
            <person name="Zhou L."/>
            <person name="Ni X."/>
            <person name="Tian J."/>
            <person name="Zhou Y."/>
            <person name="Sheng Y."/>
            <person name="Liu T."/>
            <person name="Pan Y."/>
            <person name="Xia L."/>
            <person name="Li J."/>
            <person name="Zhao F."/>
            <person name="Cao W."/>
        </authorList>
    </citation>
    <scope>NUCLEOTIDE SEQUENCE</scope>
    <source>
        <strain evidence="1">Dsil-2018</strain>
    </source>
</reference>
<dbReference type="EMBL" id="CM023473">
    <property type="protein sequence ID" value="KAH7954489.1"/>
    <property type="molecule type" value="Genomic_DNA"/>
</dbReference>
<organism evidence="1 2">
    <name type="scientific">Dermacentor silvarum</name>
    <name type="common">Tick</name>
    <dbReference type="NCBI Taxonomy" id="543639"/>
    <lineage>
        <taxon>Eukaryota</taxon>
        <taxon>Metazoa</taxon>
        <taxon>Ecdysozoa</taxon>
        <taxon>Arthropoda</taxon>
        <taxon>Chelicerata</taxon>
        <taxon>Arachnida</taxon>
        <taxon>Acari</taxon>
        <taxon>Parasitiformes</taxon>
        <taxon>Ixodida</taxon>
        <taxon>Ixodoidea</taxon>
        <taxon>Ixodidae</taxon>
        <taxon>Rhipicephalinae</taxon>
        <taxon>Dermacentor</taxon>
    </lineage>
</organism>
<sequence length="481" mass="53469">MDDSGIPKELATVFRIIEEDKDQMLSWLKELVAIPTVSAELNHRKDIMRLIQQTEEKLKKHGVHVTLEPLGDQKLSDGNKIPYPPLLLASTKHDPKRKTLCVYGHLDVQPAHKEDGWETEPFQPVEKDGRLFGRGTAHNKGPLTSCIWALCAYLQSAGRPPLNVRMLIDSMQEVDSQGIAAYLKSSKKSELLGGIDYVCISDGVWLRPKTPCLTYALRGICHFQVEVTCADSDLHSGVYGGTAIEAMPDLMYLLNSLTDSEGRIKVPGIYDEVLPLTHQERKVYEAIEFDLEAYREEMGVSRLAVADKVELLMRRWRYPSLSIHGVEGAHWSAGDKAVIPARVVGKFSIRTVPNQKVHKVRECVEKHLQDQFTKRGSPNQVKVIMSHCAEPWFIDPSGPNFQAAEAAVKHAYGVVPDKTRGGFTVGPAKLMQDNVCRDVVVMSINPPGCGFHSQNESVGVADLVSGAKLFAAYMHELSKLK</sequence>
<keyword evidence="2" id="KW-1185">Reference proteome</keyword>
<proteinExistence type="predicted"/>
<comment type="caution">
    <text evidence="1">The sequence shown here is derived from an EMBL/GenBank/DDBJ whole genome shotgun (WGS) entry which is preliminary data.</text>
</comment>
<gene>
    <name evidence="1" type="ORF">HPB49_019156</name>
</gene>
<evidence type="ECO:0000313" key="1">
    <source>
        <dbReference type="EMBL" id="KAH7954489.1"/>
    </source>
</evidence>
<dbReference type="Proteomes" id="UP000821865">
    <property type="component" value="Chromosome 4"/>
</dbReference>
<protein>
    <submittedName>
        <fullName evidence="1">Uncharacterized protein</fullName>
    </submittedName>
</protein>
<name>A0ACB8CZE3_DERSI</name>
<accession>A0ACB8CZE3</accession>